<gene>
    <name evidence="1" type="ORF">PR048_008872</name>
</gene>
<sequence length="114" mass="13238">MWLKLDGLTEQFAVNVREYLTTKFGVRCIGRRCPVTWPARSPDLRQLDFFVWAHIESRAYMPHVELEDKIVQRIIGAADHIRTMNGLFRNLCQPLYPVCNVFITAGVVSLEQFL</sequence>
<proteinExistence type="predicted"/>
<comment type="caution">
    <text evidence="1">The sequence shown here is derived from an EMBL/GenBank/DDBJ whole genome shotgun (WGS) entry which is preliminary data.</text>
</comment>
<accession>A0ABQ9I053</accession>
<dbReference type="Proteomes" id="UP001159363">
    <property type="component" value="Chromosome 3"/>
</dbReference>
<dbReference type="PANTHER" id="PTHR47326">
    <property type="entry name" value="TRANSPOSABLE ELEMENT TC3 TRANSPOSASE-LIKE PROTEIN"/>
    <property type="match status" value="1"/>
</dbReference>
<name>A0ABQ9I053_9NEOP</name>
<protein>
    <submittedName>
        <fullName evidence="1">Uncharacterized protein</fullName>
    </submittedName>
</protein>
<evidence type="ECO:0000313" key="2">
    <source>
        <dbReference type="Proteomes" id="UP001159363"/>
    </source>
</evidence>
<organism evidence="1 2">
    <name type="scientific">Dryococelus australis</name>
    <dbReference type="NCBI Taxonomy" id="614101"/>
    <lineage>
        <taxon>Eukaryota</taxon>
        <taxon>Metazoa</taxon>
        <taxon>Ecdysozoa</taxon>
        <taxon>Arthropoda</taxon>
        <taxon>Hexapoda</taxon>
        <taxon>Insecta</taxon>
        <taxon>Pterygota</taxon>
        <taxon>Neoptera</taxon>
        <taxon>Polyneoptera</taxon>
        <taxon>Phasmatodea</taxon>
        <taxon>Verophasmatodea</taxon>
        <taxon>Anareolatae</taxon>
        <taxon>Phasmatidae</taxon>
        <taxon>Eurycanthinae</taxon>
        <taxon>Dryococelus</taxon>
    </lineage>
</organism>
<reference evidence="1 2" key="1">
    <citation type="submission" date="2023-02" db="EMBL/GenBank/DDBJ databases">
        <title>LHISI_Scaffold_Assembly.</title>
        <authorList>
            <person name="Stuart O.P."/>
            <person name="Cleave R."/>
            <person name="Magrath M.J.L."/>
            <person name="Mikheyev A.S."/>
        </authorList>
    </citation>
    <scope>NUCLEOTIDE SEQUENCE [LARGE SCALE GENOMIC DNA]</scope>
    <source>
        <strain evidence="1">Daus_M_001</strain>
        <tissue evidence="1">Leg muscle</tissue>
    </source>
</reference>
<dbReference type="PANTHER" id="PTHR47326:SF1">
    <property type="entry name" value="HTH PSQ-TYPE DOMAIN-CONTAINING PROTEIN"/>
    <property type="match status" value="1"/>
</dbReference>
<evidence type="ECO:0000313" key="1">
    <source>
        <dbReference type="EMBL" id="KAJ8889373.1"/>
    </source>
</evidence>
<keyword evidence="2" id="KW-1185">Reference proteome</keyword>
<dbReference type="Gene3D" id="3.30.420.10">
    <property type="entry name" value="Ribonuclease H-like superfamily/Ribonuclease H"/>
    <property type="match status" value="1"/>
</dbReference>
<dbReference type="EMBL" id="JARBHB010000003">
    <property type="protein sequence ID" value="KAJ8889373.1"/>
    <property type="molecule type" value="Genomic_DNA"/>
</dbReference>
<dbReference type="InterPro" id="IPR036397">
    <property type="entry name" value="RNaseH_sf"/>
</dbReference>